<feature type="region of interest" description="Disordered" evidence="1">
    <location>
        <begin position="36"/>
        <end position="113"/>
    </location>
</feature>
<dbReference type="Proteomes" id="UP000215914">
    <property type="component" value="Unassembled WGS sequence"/>
</dbReference>
<dbReference type="Gramene" id="mRNA:HanXRQr2_Chr01g0005901">
    <property type="protein sequence ID" value="CDS:HanXRQr2_Chr01g0005901.1"/>
    <property type="gene ID" value="HanXRQr2_Chr01g0005901"/>
</dbReference>
<reference evidence="2" key="2">
    <citation type="submission" date="2020-06" db="EMBL/GenBank/DDBJ databases">
        <title>Helianthus annuus Genome sequencing and assembly Release 2.</title>
        <authorList>
            <person name="Gouzy J."/>
            <person name="Langlade N."/>
            <person name="Munos S."/>
        </authorList>
    </citation>
    <scope>NUCLEOTIDE SEQUENCE</scope>
    <source>
        <tissue evidence="2">Leaves</tissue>
    </source>
</reference>
<evidence type="ECO:0000313" key="3">
    <source>
        <dbReference type="Proteomes" id="UP000215914"/>
    </source>
</evidence>
<dbReference type="EMBL" id="MNCJ02000316">
    <property type="protein sequence ID" value="KAF5820768.1"/>
    <property type="molecule type" value="Genomic_DNA"/>
</dbReference>
<gene>
    <name evidence="2" type="ORF">HanXRQr2_Chr01g0005901</name>
</gene>
<feature type="compositionally biased region" description="Polar residues" evidence="1">
    <location>
        <begin position="70"/>
        <end position="80"/>
    </location>
</feature>
<accession>A0A9K3JS52</accession>
<proteinExistence type="predicted"/>
<feature type="compositionally biased region" description="Polar residues" evidence="1">
    <location>
        <begin position="36"/>
        <end position="62"/>
    </location>
</feature>
<dbReference type="AlphaFoldDB" id="A0A9K3JS52"/>
<comment type="caution">
    <text evidence="2">The sequence shown here is derived from an EMBL/GenBank/DDBJ whole genome shotgun (WGS) entry which is preliminary data.</text>
</comment>
<evidence type="ECO:0000313" key="2">
    <source>
        <dbReference type="EMBL" id="KAF5820768.1"/>
    </source>
</evidence>
<name>A0A9K3JS52_HELAN</name>
<reference evidence="2" key="1">
    <citation type="journal article" date="2017" name="Nature">
        <title>The sunflower genome provides insights into oil metabolism, flowering and Asterid evolution.</title>
        <authorList>
            <person name="Badouin H."/>
            <person name="Gouzy J."/>
            <person name="Grassa C.J."/>
            <person name="Murat F."/>
            <person name="Staton S.E."/>
            <person name="Cottret L."/>
            <person name="Lelandais-Briere C."/>
            <person name="Owens G.L."/>
            <person name="Carrere S."/>
            <person name="Mayjonade B."/>
            <person name="Legrand L."/>
            <person name="Gill N."/>
            <person name="Kane N.C."/>
            <person name="Bowers J.E."/>
            <person name="Hubner S."/>
            <person name="Bellec A."/>
            <person name="Berard A."/>
            <person name="Berges H."/>
            <person name="Blanchet N."/>
            <person name="Boniface M.C."/>
            <person name="Brunel D."/>
            <person name="Catrice O."/>
            <person name="Chaidir N."/>
            <person name="Claudel C."/>
            <person name="Donnadieu C."/>
            <person name="Faraut T."/>
            <person name="Fievet G."/>
            <person name="Helmstetter N."/>
            <person name="King M."/>
            <person name="Knapp S.J."/>
            <person name="Lai Z."/>
            <person name="Le Paslier M.C."/>
            <person name="Lippi Y."/>
            <person name="Lorenzon L."/>
            <person name="Mandel J.R."/>
            <person name="Marage G."/>
            <person name="Marchand G."/>
            <person name="Marquand E."/>
            <person name="Bret-Mestries E."/>
            <person name="Morien E."/>
            <person name="Nambeesan S."/>
            <person name="Nguyen T."/>
            <person name="Pegot-Espagnet P."/>
            <person name="Pouilly N."/>
            <person name="Raftis F."/>
            <person name="Sallet E."/>
            <person name="Schiex T."/>
            <person name="Thomas J."/>
            <person name="Vandecasteele C."/>
            <person name="Vares D."/>
            <person name="Vear F."/>
            <person name="Vautrin S."/>
            <person name="Crespi M."/>
            <person name="Mangin B."/>
            <person name="Burke J.M."/>
            <person name="Salse J."/>
            <person name="Munos S."/>
            <person name="Vincourt P."/>
            <person name="Rieseberg L.H."/>
            <person name="Langlade N.B."/>
        </authorList>
    </citation>
    <scope>NUCLEOTIDE SEQUENCE</scope>
    <source>
        <tissue evidence="2">Leaves</tissue>
    </source>
</reference>
<evidence type="ECO:0000256" key="1">
    <source>
        <dbReference type="SAM" id="MobiDB-lite"/>
    </source>
</evidence>
<protein>
    <submittedName>
        <fullName evidence="2">Uncharacterized protein</fullName>
    </submittedName>
</protein>
<sequence>MIHIRFSLKNLIKTPIEIISGKHDICNMELLAQFSSSHRQVKPSNQTSSLLSSLRQDQTTGVGSDRCSGVSLSPTSTSDTPFAPPLFHRRSTTVAAPPGGGDGHDDDDGGARSLTVAGPVGVVDKTPVSVVIFVQTLETL</sequence>
<organism evidence="2 3">
    <name type="scientific">Helianthus annuus</name>
    <name type="common">Common sunflower</name>
    <dbReference type="NCBI Taxonomy" id="4232"/>
    <lineage>
        <taxon>Eukaryota</taxon>
        <taxon>Viridiplantae</taxon>
        <taxon>Streptophyta</taxon>
        <taxon>Embryophyta</taxon>
        <taxon>Tracheophyta</taxon>
        <taxon>Spermatophyta</taxon>
        <taxon>Magnoliopsida</taxon>
        <taxon>eudicotyledons</taxon>
        <taxon>Gunneridae</taxon>
        <taxon>Pentapetalae</taxon>
        <taxon>asterids</taxon>
        <taxon>campanulids</taxon>
        <taxon>Asterales</taxon>
        <taxon>Asteraceae</taxon>
        <taxon>Asteroideae</taxon>
        <taxon>Heliantheae alliance</taxon>
        <taxon>Heliantheae</taxon>
        <taxon>Helianthus</taxon>
    </lineage>
</organism>
<keyword evidence="3" id="KW-1185">Reference proteome</keyword>